<dbReference type="Pfam" id="PF00583">
    <property type="entry name" value="Acetyltransf_1"/>
    <property type="match status" value="1"/>
</dbReference>
<dbReference type="Proteomes" id="UP001596516">
    <property type="component" value="Unassembled WGS sequence"/>
</dbReference>
<organism evidence="2 3">
    <name type="scientific">Plastorhodobacter daqingensis</name>
    <dbReference type="NCBI Taxonomy" id="1387281"/>
    <lineage>
        <taxon>Bacteria</taxon>
        <taxon>Pseudomonadati</taxon>
        <taxon>Pseudomonadota</taxon>
        <taxon>Alphaproteobacteria</taxon>
        <taxon>Rhodobacterales</taxon>
        <taxon>Paracoccaceae</taxon>
        <taxon>Plastorhodobacter</taxon>
    </lineage>
</organism>
<dbReference type="EMBL" id="JBHTFQ010000010">
    <property type="protein sequence ID" value="MFC7705835.1"/>
    <property type="molecule type" value="Genomic_DNA"/>
</dbReference>
<proteinExistence type="predicted"/>
<dbReference type="Gene3D" id="3.40.630.30">
    <property type="match status" value="1"/>
</dbReference>
<sequence length="238" mass="25611">MTAPGLADLCRVLEATWPPAARVQLGPWTIREGRGGGKRVSAASAEGPVTAADIRAAEAAMANLGQDRLFMIRGDQDDLDRQLAAEGYAVVDPVAVYLAPLEGLCRDVPPVSFFSCWPPLGIQTSLWTEAGIGAERQAVMQRVQGSKAALLGRVNDRAAGTAFIACDHDVAMLHALEVVPSQRRQGVARNILRGAVGWAQDNGANWLSLVVTRANVRARKLYASFGLQLVGHYHYRMK</sequence>
<gene>
    <name evidence="2" type="ORF">ACFQXB_16765</name>
</gene>
<evidence type="ECO:0000259" key="1">
    <source>
        <dbReference type="PROSITE" id="PS51186"/>
    </source>
</evidence>
<dbReference type="GO" id="GO:0016746">
    <property type="term" value="F:acyltransferase activity"/>
    <property type="evidence" value="ECO:0007669"/>
    <property type="project" value="UniProtKB-KW"/>
</dbReference>
<reference evidence="3" key="1">
    <citation type="journal article" date="2019" name="Int. J. Syst. Evol. Microbiol.">
        <title>The Global Catalogue of Microorganisms (GCM) 10K type strain sequencing project: providing services to taxonomists for standard genome sequencing and annotation.</title>
        <authorList>
            <consortium name="The Broad Institute Genomics Platform"/>
            <consortium name="The Broad Institute Genome Sequencing Center for Infectious Disease"/>
            <person name="Wu L."/>
            <person name="Ma J."/>
        </authorList>
    </citation>
    <scope>NUCLEOTIDE SEQUENCE [LARGE SCALE GENOMIC DNA]</scope>
    <source>
        <strain evidence="3">CGMCC 1.12750</strain>
    </source>
</reference>
<keyword evidence="2" id="KW-0808">Transferase</keyword>
<name>A0ABW2UQN6_9RHOB</name>
<evidence type="ECO:0000313" key="2">
    <source>
        <dbReference type="EMBL" id="MFC7705835.1"/>
    </source>
</evidence>
<keyword evidence="3" id="KW-1185">Reference proteome</keyword>
<dbReference type="InterPro" id="IPR016181">
    <property type="entry name" value="Acyl_CoA_acyltransferase"/>
</dbReference>
<dbReference type="EC" id="2.3.1.-" evidence="2"/>
<dbReference type="InterPro" id="IPR000182">
    <property type="entry name" value="GNAT_dom"/>
</dbReference>
<evidence type="ECO:0000313" key="3">
    <source>
        <dbReference type="Proteomes" id="UP001596516"/>
    </source>
</evidence>
<dbReference type="SUPFAM" id="SSF55729">
    <property type="entry name" value="Acyl-CoA N-acyltransferases (Nat)"/>
    <property type="match status" value="1"/>
</dbReference>
<comment type="caution">
    <text evidence="2">The sequence shown here is derived from an EMBL/GenBank/DDBJ whole genome shotgun (WGS) entry which is preliminary data.</text>
</comment>
<dbReference type="RefSeq" id="WP_377406134.1">
    <property type="nucleotide sequence ID" value="NZ_JBHTFQ010000010.1"/>
</dbReference>
<keyword evidence="2" id="KW-0012">Acyltransferase</keyword>
<accession>A0ABW2UQN6</accession>
<feature type="domain" description="N-acetyltransferase" evidence="1">
    <location>
        <begin position="106"/>
        <end position="238"/>
    </location>
</feature>
<protein>
    <submittedName>
        <fullName evidence="2">GNAT family N-acetyltransferase</fullName>
        <ecNumber evidence="2">2.3.1.-</ecNumber>
    </submittedName>
</protein>
<dbReference type="CDD" id="cd04301">
    <property type="entry name" value="NAT_SF"/>
    <property type="match status" value="1"/>
</dbReference>
<dbReference type="PROSITE" id="PS51186">
    <property type="entry name" value="GNAT"/>
    <property type="match status" value="1"/>
</dbReference>